<accession>A0A839ELD8</accession>
<feature type="transmembrane region" description="Helical" evidence="1">
    <location>
        <begin position="53"/>
        <end position="79"/>
    </location>
</feature>
<organism evidence="2 3">
    <name type="scientific">Phyllobacterium myrsinacearum</name>
    <dbReference type="NCBI Taxonomy" id="28101"/>
    <lineage>
        <taxon>Bacteria</taxon>
        <taxon>Pseudomonadati</taxon>
        <taxon>Pseudomonadota</taxon>
        <taxon>Alphaproteobacteria</taxon>
        <taxon>Hyphomicrobiales</taxon>
        <taxon>Phyllobacteriaceae</taxon>
        <taxon>Phyllobacterium</taxon>
    </lineage>
</organism>
<keyword evidence="1" id="KW-1133">Transmembrane helix</keyword>
<evidence type="ECO:0000256" key="1">
    <source>
        <dbReference type="SAM" id="Phobius"/>
    </source>
</evidence>
<keyword evidence="1" id="KW-0472">Membrane</keyword>
<evidence type="ECO:0000313" key="2">
    <source>
        <dbReference type="EMBL" id="MBA8879025.1"/>
    </source>
</evidence>
<comment type="caution">
    <text evidence="2">The sequence shown here is derived from an EMBL/GenBank/DDBJ whole genome shotgun (WGS) entry which is preliminary data.</text>
</comment>
<dbReference type="Proteomes" id="UP000549052">
    <property type="component" value="Unassembled WGS sequence"/>
</dbReference>
<dbReference type="EMBL" id="JACGXN010000003">
    <property type="protein sequence ID" value="MBA8879025.1"/>
    <property type="molecule type" value="Genomic_DNA"/>
</dbReference>
<gene>
    <name evidence="2" type="ORF">FHW16_002743</name>
</gene>
<keyword evidence="3" id="KW-1185">Reference proteome</keyword>
<name>A0A839ELD8_9HYPH</name>
<proteinExistence type="predicted"/>
<feature type="transmembrane region" description="Helical" evidence="1">
    <location>
        <begin position="91"/>
        <end position="113"/>
    </location>
</feature>
<dbReference type="RefSeq" id="WP_182549698.1">
    <property type="nucleotide sequence ID" value="NZ_JACGXN010000003.1"/>
</dbReference>
<reference evidence="2 3" key="1">
    <citation type="submission" date="2020-07" db="EMBL/GenBank/DDBJ databases">
        <title>Genomic Encyclopedia of Type Strains, Phase IV (KMG-V): Genome sequencing to study the core and pangenomes of soil and plant-associated prokaryotes.</title>
        <authorList>
            <person name="Whitman W."/>
        </authorList>
    </citation>
    <scope>NUCLEOTIDE SEQUENCE [LARGE SCALE GENOMIC DNA]</scope>
    <source>
        <strain evidence="2 3">AN3</strain>
    </source>
</reference>
<evidence type="ECO:0000313" key="3">
    <source>
        <dbReference type="Proteomes" id="UP000549052"/>
    </source>
</evidence>
<sequence>MSAQMAPQRIEMKYYNRISLAISVLVLSAWLYFCLSYSPRHGGDGMGPDPRGLILVLSAWLVGAIMLHSSILSMVLAASKEPANFVHRREYRICVWINIVSWIPFLLIMYAMAG</sequence>
<dbReference type="AlphaFoldDB" id="A0A839ELD8"/>
<feature type="transmembrane region" description="Helical" evidence="1">
    <location>
        <begin position="14"/>
        <end position="33"/>
    </location>
</feature>
<protein>
    <submittedName>
        <fullName evidence="2">Uncharacterized protein</fullName>
    </submittedName>
</protein>
<keyword evidence="1" id="KW-0812">Transmembrane</keyword>